<name>A0ABS8CUH2_9FIRM</name>
<evidence type="ECO:0000256" key="1">
    <source>
        <dbReference type="ARBA" id="ARBA00004202"/>
    </source>
</evidence>
<feature type="domain" description="ABC transporter" evidence="8">
    <location>
        <begin position="5"/>
        <end position="253"/>
    </location>
</feature>
<dbReference type="SMART" id="SM00382">
    <property type="entry name" value="AAA"/>
    <property type="match status" value="1"/>
</dbReference>
<protein>
    <submittedName>
        <fullName evidence="9">ABC transporter ATP-binding protein</fullName>
    </submittedName>
</protein>
<evidence type="ECO:0000259" key="8">
    <source>
        <dbReference type="PROSITE" id="PS50893"/>
    </source>
</evidence>
<keyword evidence="4" id="KW-1003">Cell membrane</keyword>
<accession>A0ABS8CUH2</accession>
<keyword evidence="6 9" id="KW-0067">ATP-binding</keyword>
<dbReference type="GO" id="GO:0005524">
    <property type="term" value="F:ATP binding"/>
    <property type="evidence" value="ECO:0007669"/>
    <property type="project" value="UniProtKB-KW"/>
</dbReference>
<proteinExistence type="inferred from homology"/>
<evidence type="ECO:0000313" key="10">
    <source>
        <dbReference type="Proteomes" id="UP001299409"/>
    </source>
</evidence>
<evidence type="ECO:0000256" key="7">
    <source>
        <dbReference type="ARBA" id="ARBA00023136"/>
    </source>
</evidence>
<dbReference type="SUPFAM" id="SSF52540">
    <property type="entry name" value="P-loop containing nucleoside triphosphate hydrolases"/>
    <property type="match status" value="1"/>
</dbReference>
<evidence type="ECO:0000256" key="2">
    <source>
        <dbReference type="ARBA" id="ARBA00005417"/>
    </source>
</evidence>
<comment type="similarity">
    <text evidence="2">Belongs to the ABC transporter superfamily.</text>
</comment>
<dbReference type="PROSITE" id="PS00211">
    <property type="entry name" value="ABC_TRANSPORTER_1"/>
    <property type="match status" value="1"/>
</dbReference>
<comment type="subcellular location">
    <subcellularLocation>
        <location evidence="1">Cell membrane</location>
        <topology evidence="1">Peripheral membrane protein</topology>
    </subcellularLocation>
</comment>
<gene>
    <name evidence="9" type="ORF">LIP50_02775</name>
</gene>
<dbReference type="RefSeq" id="WP_226914168.1">
    <property type="nucleotide sequence ID" value="NZ_BAABXU010000001.1"/>
</dbReference>
<evidence type="ECO:0000256" key="5">
    <source>
        <dbReference type="ARBA" id="ARBA00022741"/>
    </source>
</evidence>
<dbReference type="Proteomes" id="UP001299409">
    <property type="component" value="Unassembled WGS sequence"/>
</dbReference>
<sequence>MILNVKNLNLHHKDGKEIKPILHDISFNVKKNSCLGILGESGSGKSMTCKSLMGLLDKKSFNIGGEVYFKDEDILRLDENEGRRLRGKAICMILQNPMTAFNPLYTIENQVIETFLEHLDITKIKAKELAVIALEKMNLKNPTEILNKYPHELSGGMLQRIMIGITIALEPELIIADEPTTAIDCLNQIEVIKEFKELRKKLKTSMIFITHDLGVLAQIADEVVVMDKGRIIEEGTINKIINEPKHEHTKYLINTRLKLIKKFQEVVS</sequence>
<dbReference type="InterPro" id="IPR050388">
    <property type="entry name" value="ABC_Ni/Peptide_Import"/>
</dbReference>
<dbReference type="Pfam" id="PF00005">
    <property type="entry name" value="ABC_tran"/>
    <property type="match status" value="1"/>
</dbReference>
<keyword evidence="10" id="KW-1185">Reference proteome</keyword>
<evidence type="ECO:0000256" key="3">
    <source>
        <dbReference type="ARBA" id="ARBA00022448"/>
    </source>
</evidence>
<evidence type="ECO:0000256" key="6">
    <source>
        <dbReference type="ARBA" id="ARBA00022840"/>
    </source>
</evidence>
<dbReference type="Gene3D" id="3.40.50.300">
    <property type="entry name" value="P-loop containing nucleotide triphosphate hydrolases"/>
    <property type="match status" value="1"/>
</dbReference>
<dbReference type="PANTHER" id="PTHR43297">
    <property type="entry name" value="OLIGOPEPTIDE TRANSPORT ATP-BINDING PROTEIN APPD"/>
    <property type="match status" value="1"/>
</dbReference>
<dbReference type="PROSITE" id="PS50893">
    <property type="entry name" value="ABC_TRANSPORTER_2"/>
    <property type="match status" value="1"/>
</dbReference>
<comment type="caution">
    <text evidence="9">The sequence shown here is derived from an EMBL/GenBank/DDBJ whole genome shotgun (WGS) entry which is preliminary data.</text>
</comment>
<dbReference type="InterPro" id="IPR017871">
    <property type="entry name" value="ABC_transporter-like_CS"/>
</dbReference>
<dbReference type="InterPro" id="IPR003593">
    <property type="entry name" value="AAA+_ATPase"/>
</dbReference>
<evidence type="ECO:0000256" key="4">
    <source>
        <dbReference type="ARBA" id="ARBA00022475"/>
    </source>
</evidence>
<dbReference type="PANTHER" id="PTHR43297:SF2">
    <property type="entry name" value="DIPEPTIDE TRANSPORT ATP-BINDING PROTEIN DPPD"/>
    <property type="match status" value="1"/>
</dbReference>
<evidence type="ECO:0000313" key="9">
    <source>
        <dbReference type="EMBL" id="MCB5445120.1"/>
    </source>
</evidence>
<keyword evidence="3" id="KW-0813">Transport</keyword>
<organism evidence="9 10">
    <name type="scientific">Intestinibacter bartlettii</name>
    <dbReference type="NCBI Taxonomy" id="261299"/>
    <lineage>
        <taxon>Bacteria</taxon>
        <taxon>Bacillati</taxon>
        <taxon>Bacillota</taxon>
        <taxon>Clostridia</taxon>
        <taxon>Peptostreptococcales</taxon>
        <taxon>Peptostreptococcaceae</taxon>
        <taxon>Intestinibacter</taxon>
    </lineage>
</organism>
<dbReference type="CDD" id="cd03257">
    <property type="entry name" value="ABC_NikE_OppD_transporters"/>
    <property type="match status" value="1"/>
</dbReference>
<reference evidence="9 10" key="1">
    <citation type="submission" date="2021-10" db="EMBL/GenBank/DDBJ databases">
        <title>Collection of gut derived symbiotic bacterial strains cultured from healthy donors.</title>
        <authorList>
            <person name="Lin H."/>
            <person name="Littmann E."/>
            <person name="Claire K."/>
            <person name="Pamer E."/>
        </authorList>
    </citation>
    <scope>NUCLEOTIDE SEQUENCE [LARGE SCALE GENOMIC DNA]</scope>
    <source>
        <strain evidence="9 10">MSK.17.68</strain>
    </source>
</reference>
<keyword evidence="7" id="KW-0472">Membrane</keyword>
<dbReference type="EMBL" id="JAJBMB010000002">
    <property type="protein sequence ID" value="MCB5445120.1"/>
    <property type="molecule type" value="Genomic_DNA"/>
</dbReference>
<dbReference type="InterPro" id="IPR003439">
    <property type="entry name" value="ABC_transporter-like_ATP-bd"/>
</dbReference>
<dbReference type="InterPro" id="IPR027417">
    <property type="entry name" value="P-loop_NTPase"/>
</dbReference>
<keyword evidence="5" id="KW-0547">Nucleotide-binding</keyword>